<dbReference type="PANTHER" id="PTHR39450">
    <property type="entry name" value="MOLYBDOPTERIN OXIDOREDUCTASE, 4FE-4S CLUSTER-BINDING SUBUNIT"/>
    <property type="match status" value="1"/>
</dbReference>
<dbReference type="InterPro" id="IPR012460">
    <property type="entry name" value="DUF1667"/>
</dbReference>
<dbReference type="RefSeq" id="WP_066644136.1">
    <property type="nucleotide sequence ID" value="NZ_CP060286.1"/>
</dbReference>
<dbReference type="InterPro" id="IPR006963">
    <property type="entry name" value="Mopterin_OxRdtase_4Fe-4S_dom"/>
</dbReference>
<evidence type="ECO:0000256" key="3">
    <source>
        <dbReference type="ARBA" id="ARBA00023014"/>
    </source>
</evidence>
<dbReference type="GO" id="GO:0046872">
    <property type="term" value="F:metal ion binding"/>
    <property type="evidence" value="ECO:0007669"/>
    <property type="project" value="UniProtKB-KW"/>
</dbReference>
<dbReference type="EMBL" id="VWXL01000104">
    <property type="protein sequence ID" value="MVB12811.1"/>
    <property type="molecule type" value="Genomic_DNA"/>
</dbReference>
<reference evidence="5 7" key="1">
    <citation type="submission" date="2019-09" db="EMBL/GenBank/DDBJ databases">
        <title>Genome sequence of Clostridium sp. EA1.</title>
        <authorList>
            <person name="Poehlein A."/>
            <person name="Bengelsdorf F.R."/>
            <person name="Daniel R."/>
        </authorList>
    </citation>
    <scope>NUCLEOTIDE SEQUENCE [LARGE SCALE GENOMIC DNA]</scope>
    <source>
        <strain evidence="5 7">EA1</strain>
    </source>
</reference>
<dbReference type="Gene3D" id="3.10.530.10">
    <property type="entry name" value="CPE0013-like"/>
    <property type="match status" value="1"/>
</dbReference>
<proteinExistence type="predicted"/>
<evidence type="ECO:0000313" key="5">
    <source>
        <dbReference type="EMBL" id="MVB12811.1"/>
    </source>
</evidence>
<keyword evidence="1" id="KW-0479">Metal-binding</keyword>
<keyword evidence="2" id="KW-0408">Iron</keyword>
<sequence>MRKEITCIGCPMGCRMTAEVEDGKILSVEGYSCNVGKKYAQEELTVPKRMVTSLVHVRGSSRPLPVRTSAPIEKSKIFDCLREIRACEITPPVKIGDVIISRVCGTQADIVATREVF</sequence>
<dbReference type="AlphaFoldDB" id="A0A6N8I3T4"/>
<dbReference type="GO" id="GO:0016491">
    <property type="term" value="F:oxidoreductase activity"/>
    <property type="evidence" value="ECO:0007669"/>
    <property type="project" value="InterPro"/>
</dbReference>
<evidence type="ECO:0000256" key="2">
    <source>
        <dbReference type="ARBA" id="ARBA00023004"/>
    </source>
</evidence>
<dbReference type="Pfam" id="PF04879">
    <property type="entry name" value="Molybdop_Fe4S4"/>
    <property type="match status" value="1"/>
</dbReference>
<dbReference type="KEGG" id="cfem:HCR03_03125"/>
<accession>A0A7G8TCG8</accession>
<dbReference type="SUPFAM" id="SSF160148">
    <property type="entry name" value="CPE0013-like"/>
    <property type="match status" value="1"/>
</dbReference>
<dbReference type="Proteomes" id="UP000469440">
    <property type="component" value="Unassembled WGS sequence"/>
</dbReference>
<dbReference type="PANTHER" id="PTHR39450:SF1">
    <property type="entry name" value="DUF1667 DOMAIN-CONTAINING PROTEIN"/>
    <property type="match status" value="1"/>
</dbReference>
<dbReference type="Pfam" id="PF07892">
    <property type="entry name" value="DUF1667"/>
    <property type="match status" value="1"/>
</dbReference>
<dbReference type="Proteomes" id="UP000515909">
    <property type="component" value="Chromosome"/>
</dbReference>
<dbReference type="OrthoDB" id="9811531at2"/>
<dbReference type="EMBL" id="CP060286">
    <property type="protein sequence ID" value="QNK41309.1"/>
    <property type="molecule type" value="Genomic_DNA"/>
</dbReference>
<dbReference type="GO" id="GO:0051536">
    <property type="term" value="F:iron-sulfur cluster binding"/>
    <property type="evidence" value="ECO:0007669"/>
    <property type="project" value="UniProtKB-KW"/>
</dbReference>
<dbReference type="SUPFAM" id="SSF53706">
    <property type="entry name" value="Formate dehydrogenase/DMSO reductase, domains 1-3"/>
    <property type="match status" value="1"/>
</dbReference>
<evidence type="ECO:0000259" key="4">
    <source>
        <dbReference type="Pfam" id="PF04879"/>
    </source>
</evidence>
<keyword evidence="7" id="KW-1185">Reference proteome</keyword>
<name>A0A6N8I3T4_9FIRM</name>
<evidence type="ECO:0000313" key="6">
    <source>
        <dbReference type="EMBL" id="QNK41309.1"/>
    </source>
</evidence>
<keyword evidence="3" id="KW-0411">Iron-sulfur</keyword>
<accession>A0A6N8I3T4</accession>
<organism evidence="5 7">
    <name type="scientific">Caproicibacter fermentans</name>
    <dbReference type="NCBI Taxonomy" id="2576756"/>
    <lineage>
        <taxon>Bacteria</taxon>
        <taxon>Bacillati</taxon>
        <taxon>Bacillota</taxon>
        <taxon>Clostridia</taxon>
        <taxon>Eubacteriales</taxon>
        <taxon>Acutalibacteraceae</taxon>
        <taxon>Caproicibacter</taxon>
    </lineage>
</organism>
<evidence type="ECO:0000313" key="7">
    <source>
        <dbReference type="Proteomes" id="UP000469440"/>
    </source>
</evidence>
<protein>
    <submittedName>
        <fullName evidence="6">DUF1667 domain-containing protein</fullName>
    </submittedName>
</protein>
<dbReference type="InterPro" id="IPR036593">
    <property type="entry name" value="CPE0013-like_sf"/>
</dbReference>
<gene>
    <name evidence="5" type="ORF">CAFE_35570</name>
    <name evidence="6" type="ORF">HCR03_03125</name>
</gene>
<feature type="domain" description="4Fe-4S Mo/W bis-MGD-type" evidence="4">
    <location>
        <begin position="6"/>
        <end position="31"/>
    </location>
</feature>
<reference evidence="6 8" key="2">
    <citation type="submission" date="2020-08" db="EMBL/GenBank/DDBJ databases">
        <title>The isolate Caproiciproducens sp. 7D4C2 produces n-caproate at mildly acidic conditions from hexoses: genome and rBOX comparison with related strains and chain-elongating bacteria.</title>
        <authorList>
            <person name="Esquivel-Elizondo S."/>
            <person name="Bagci C."/>
            <person name="Temovska M."/>
            <person name="Jeon B.S."/>
            <person name="Bessarab I."/>
            <person name="Williams R.B.H."/>
            <person name="Huson D.H."/>
            <person name="Angenent L.T."/>
        </authorList>
    </citation>
    <scope>NUCLEOTIDE SEQUENCE [LARGE SCALE GENOMIC DNA]</scope>
    <source>
        <strain evidence="6 8">7D4C2</strain>
    </source>
</reference>
<evidence type="ECO:0000256" key="1">
    <source>
        <dbReference type="ARBA" id="ARBA00022723"/>
    </source>
</evidence>
<evidence type="ECO:0000313" key="8">
    <source>
        <dbReference type="Proteomes" id="UP000515909"/>
    </source>
</evidence>